<comment type="caution">
    <text evidence="4">The sequence shown here is derived from an EMBL/GenBank/DDBJ whole genome shotgun (WGS) entry which is preliminary data.</text>
</comment>
<protein>
    <submittedName>
        <fullName evidence="4">CAAX family protease</fullName>
    </submittedName>
</protein>
<evidence type="ECO:0000313" key="5">
    <source>
        <dbReference type="Proteomes" id="UP000018559"/>
    </source>
</evidence>
<reference evidence="4 5" key="1">
    <citation type="journal article" date="2014" name="Genome Announc.">
        <title>The Genome of the Predominant Equine Lactobacillus Species, Lactobacillus equi, Is Reflective of Its Lifestyle Adaptations to an Herbivorous Host.</title>
        <authorList>
            <person name="O'Donnell M.M."/>
            <person name="Harris H.M."/>
            <person name="O'Toole P.W."/>
            <person name="Ross R.P."/>
        </authorList>
    </citation>
    <scope>NUCLEOTIDE SEQUENCE [LARGE SCALE GENOMIC DNA]</scope>
    <source>
        <strain evidence="4 5">DPC 6820</strain>
    </source>
</reference>
<organism evidence="4 5">
    <name type="scientific">Ligilactobacillus equi DPC 6820</name>
    <dbReference type="NCBI Taxonomy" id="1392007"/>
    <lineage>
        <taxon>Bacteria</taxon>
        <taxon>Bacillati</taxon>
        <taxon>Bacillota</taxon>
        <taxon>Bacilli</taxon>
        <taxon>Lactobacillales</taxon>
        <taxon>Lactobacillaceae</taxon>
        <taxon>Ligilactobacillus</taxon>
    </lineage>
</organism>
<comment type="similarity">
    <text evidence="1">Belongs to the UPF0177 family.</text>
</comment>
<feature type="transmembrane region" description="Helical" evidence="2">
    <location>
        <begin position="148"/>
        <end position="164"/>
    </location>
</feature>
<dbReference type="EMBL" id="AWWH01000048">
    <property type="protein sequence ID" value="ETA74720.1"/>
    <property type="molecule type" value="Genomic_DNA"/>
</dbReference>
<feature type="transmembrane region" description="Helical" evidence="2">
    <location>
        <begin position="7"/>
        <end position="28"/>
    </location>
</feature>
<feature type="transmembrane region" description="Helical" evidence="2">
    <location>
        <begin position="34"/>
        <end position="52"/>
    </location>
</feature>
<dbReference type="AlphaFoldDB" id="V7HZK1"/>
<evidence type="ECO:0000313" key="4">
    <source>
        <dbReference type="EMBL" id="ETA74720.1"/>
    </source>
</evidence>
<dbReference type="InterPro" id="IPR003675">
    <property type="entry name" value="Rce1/LyrA-like_dom"/>
</dbReference>
<sequence length="210" mass="23101">MTNSRNSFAILITYCLFQILNTLCLNLLPLKAQPYLWGTLLALLACAAMFGIQKKFTFHNPYDQAHISGPQSLLWSLGGALALFLVQILGLNLEYLLLGQKLTSANTSLLLTIIGKYPYFTLTVVLALPILEEFVFRKVIFGNLSQHISPLGAALLSSLLFALAHGDGHYLTYAGMGLLLCGVYAKTHRLTSSMLSHILMNAAILIMAYY</sequence>
<keyword evidence="2" id="KW-0472">Membrane</keyword>
<dbReference type="RefSeq" id="WP_023859103.1">
    <property type="nucleotide sequence ID" value="NZ_AWWH01000048.1"/>
</dbReference>
<evidence type="ECO:0000256" key="1">
    <source>
        <dbReference type="ARBA" id="ARBA00009067"/>
    </source>
</evidence>
<dbReference type="GO" id="GO:0080120">
    <property type="term" value="P:CAAX-box protein maturation"/>
    <property type="evidence" value="ECO:0007669"/>
    <property type="project" value="UniProtKB-ARBA"/>
</dbReference>
<feature type="domain" description="CAAX prenyl protease 2/Lysostaphin resistance protein A-like" evidence="3">
    <location>
        <begin position="118"/>
        <end position="202"/>
    </location>
</feature>
<keyword evidence="2" id="KW-1133">Transmembrane helix</keyword>
<feature type="transmembrane region" description="Helical" evidence="2">
    <location>
        <begin position="73"/>
        <end position="97"/>
    </location>
</feature>
<dbReference type="GO" id="GO:0006508">
    <property type="term" value="P:proteolysis"/>
    <property type="evidence" value="ECO:0007669"/>
    <property type="project" value="UniProtKB-KW"/>
</dbReference>
<keyword evidence="4" id="KW-0378">Hydrolase</keyword>
<dbReference type="PANTHER" id="PTHR36435">
    <property type="entry name" value="SLR1288 PROTEIN"/>
    <property type="match status" value="1"/>
</dbReference>
<dbReference type="InterPro" id="IPR052710">
    <property type="entry name" value="CAAX_protease"/>
</dbReference>
<evidence type="ECO:0000259" key="3">
    <source>
        <dbReference type="Pfam" id="PF02517"/>
    </source>
</evidence>
<feature type="transmembrane region" description="Helical" evidence="2">
    <location>
        <begin position="117"/>
        <end position="136"/>
    </location>
</feature>
<accession>V7HZK1</accession>
<dbReference type="PATRIC" id="fig|1392007.3.peg.501"/>
<gene>
    <name evidence="4" type="ORF">LEQ_0734c</name>
</gene>
<dbReference type="Proteomes" id="UP000018559">
    <property type="component" value="Unassembled WGS sequence"/>
</dbReference>
<dbReference type="GO" id="GO:0004175">
    <property type="term" value="F:endopeptidase activity"/>
    <property type="evidence" value="ECO:0007669"/>
    <property type="project" value="UniProtKB-ARBA"/>
</dbReference>
<dbReference type="Pfam" id="PF02517">
    <property type="entry name" value="Rce1-like"/>
    <property type="match status" value="1"/>
</dbReference>
<evidence type="ECO:0000256" key="2">
    <source>
        <dbReference type="SAM" id="Phobius"/>
    </source>
</evidence>
<dbReference type="PANTHER" id="PTHR36435:SF6">
    <property type="entry name" value="ABORTIVE INFECTION PROTEIN"/>
    <property type="match status" value="1"/>
</dbReference>
<keyword evidence="4" id="KW-0645">Protease</keyword>
<proteinExistence type="inferred from homology"/>
<feature type="transmembrane region" description="Helical" evidence="2">
    <location>
        <begin position="192"/>
        <end position="209"/>
    </location>
</feature>
<keyword evidence="5" id="KW-1185">Reference proteome</keyword>
<keyword evidence="2" id="KW-0812">Transmembrane</keyword>
<name>V7HZK1_9LACO</name>